<name>A0A1N7P1P3_9FLAO</name>
<dbReference type="InterPro" id="IPR046732">
    <property type="entry name" value="DUF6624"/>
</dbReference>
<sequence length="199" mass="22913">MDYKSIAEKIIELKNADFILREKLLKSGKLSEGYDEEMKELHDKNAKILNDIIDTIGYPTIDKVGREASEAAYLVIQHAIGQPELMKKGASLLKTAVSENKADAQNLGYLTDRIAVFEEKPQLYGTQFDWDENGNLSPNLYDNLTKVNERRKSLGLNTLEEQAEIIRKRAKNENQMPPKDFEKRKQEIKQWKKNVGWTK</sequence>
<dbReference type="RefSeq" id="WP_076388668.1">
    <property type="nucleotide sequence ID" value="NZ_FTOI01000024.1"/>
</dbReference>
<proteinExistence type="predicted"/>
<accession>A0A1N7P1P3</accession>
<organism evidence="1 2">
    <name type="scientific">Kaistella chaponensis</name>
    <dbReference type="NCBI Taxonomy" id="713588"/>
    <lineage>
        <taxon>Bacteria</taxon>
        <taxon>Pseudomonadati</taxon>
        <taxon>Bacteroidota</taxon>
        <taxon>Flavobacteriia</taxon>
        <taxon>Flavobacteriales</taxon>
        <taxon>Weeksellaceae</taxon>
        <taxon>Chryseobacterium group</taxon>
        <taxon>Kaistella</taxon>
    </lineage>
</organism>
<dbReference type="OrthoDB" id="2989458at2"/>
<evidence type="ECO:0000313" key="2">
    <source>
        <dbReference type="Proteomes" id="UP000185839"/>
    </source>
</evidence>
<reference evidence="2" key="1">
    <citation type="submission" date="2017-01" db="EMBL/GenBank/DDBJ databases">
        <authorList>
            <person name="Varghese N."/>
            <person name="Submissions S."/>
        </authorList>
    </citation>
    <scope>NUCLEOTIDE SEQUENCE [LARGE SCALE GENOMIC DNA]</scope>
    <source>
        <strain evidence="2">DSM 23145</strain>
    </source>
</reference>
<keyword evidence="2" id="KW-1185">Reference proteome</keyword>
<dbReference type="Pfam" id="PF20329">
    <property type="entry name" value="DUF6624"/>
    <property type="match status" value="1"/>
</dbReference>
<evidence type="ECO:0000313" key="1">
    <source>
        <dbReference type="EMBL" id="SIT04478.1"/>
    </source>
</evidence>
<gene>
    <name evidence="1" type="ORF">SAMN05421789_1243</name>
</gene>
<dbReference type="EMBL" id="FTOI01000024">
    <property type="protein sequence ID" value="SIT04478.1"/>
    <property type="molecule type" value="Genomic_DNA"/>
</dbReference>
<dbReference type="Proteomes" id="UP000185839">
    <property type="component" value="Unassembled WGS sequence"/>
</dbReference>
<protein>
    <submittedName>
        <fullName evidence="1">Uncharacterized protein</fullName>
    </submittedName>
</protein>
<dbReference type="AlphaFoldDB" id="A0A1N7P1P3"/>